<gene>
    <name evidence="2" type="ORF">Ctob_011714</name>
</gene>
<sequence>MPRSKSEPSRKRARPEDEVPEASSLQDLVEQAEIDGVRLRMASGDSCELDEADVAPVNGLARLDLDADDARAFSLLHAAILAKLEERLAGWGGVGDHSGRLRGYGYLPGHKQSEAHHREGVISMREYTGAQAATDAEANRRASVMLDASDIPSGFETALANLTRALTEVLPAKYRHVLCADQLVSCQPNLHRGRAYLRPHLDEPLHDGFGIVIVTVAIRGSARILLHERPWDAERRRELWFRLREGQASAAACR</sequence>
<evidence type="ECO:0000313" key="2">
    <source>
        <dbReference type="EMBL" id="KOO29976.1"/>
    </source>
</evidence>
<organism evidence="2 3">
    <name type="scientific">Chrysochromulina tobinii</name>
    <dbReference type="NCBI Taxonomy" id="1460289"/>
    <lineage>
        <taxon>Eukaryota</taxon>
        <taxon>Haptista</taxon>
        <taxon>Haptophyta</taxon>
        <taxon>Prymnesiophyceae</taxon>
        <taxon>Prymnesiales</taxon>
        <taxon>Chrysochromulinaceae</taxon>
        <taxon>Chrysochromulina</taxon>
    </lineage>
</organism>
<keyword evidence="3" id="KW-1185">Reference proteome</keyword>
<protein>
    <submittedName>
        <fullName evidence="2">Uncharacterized protein</fullName>
    </submittedName>
</protein>
<dbReference type="OrthoDB" id="47530at2759"/>
<evidence type="ECO:0000256" key="1">
    <source>
        <dbReference type="SAM" id="MobiDB-lite"/>
    </source>
</evidence>
<feature type="region of interest" description="Disordered" evidence="1">
    <location>
        <begin position="1"/>
        <end position="27"/>
    </location>
</feature>
<accession>A0A0M0JTJ4</accession>
<feature type="compositionally biased region" description="Basic and acidic residues" evidence="1">
    <location>
        <begin position="1"/>
        <end position="17"/>
    </location>
</feature>
<dbReference type="EMBL" id="JWZX01002317">
    <property type="protein sequence ID" value="KOO29976.1"/>
    <property type="molecule type" value="Genomic_DNA"/>
</dbReference>
<evidence type="ECO:0000313" key="3">
    <source>
        <dbReference type="Proteomes" id="UP000037460"/>
    </source>
</evidence>
<name>A0A0M0JTJ4_9EUKA</name>
<comment type="caution">
    <text evidence="2">The sequence shown here is derived from an EMBL/GenBank/DDBJ whole genome shotgun (WGS) entry which is preliminary data.</text>
</comment>
<proteinExistence type="predicted"/>
<dbReference type="Proteomes" id="UP000037460">
    <property type="component" value="Unassembled WGS sequence"/>
</dbReference>
<reference evidence="3" key="1">
    <citation type="journal article" date="2015" name="PLoS Genet.">
        <title>Genome Sequence and Transcriptome Analyses of Chrysochromulina tobin: Metabolic Tools for Enhanced Algal Fitness in the Prominent Order Prymnesiales (Haptophyceae).</title>
        <authorList>
            <person name="Hovde B.T."/>
            <person name="Deodato C.R."/>
            <person name="Hunsperger H.M."/>
            <person name="Ryken S.A."/>
            <person name="Yost W."/>
            <person name="Jha R.K."/>
            <person name="Patterson J."/>
            <person name="Monnat R.J. Jr."/>
            <person name="Barlow S.B."/>
            <person name="Starkenburg S.R."/>
            <person name="Cattolico R.A."/>
        </authorList>
    </citation>
    <scope>NUCLEOTIDE SEQUENCE</scope>
    <source>
        <strain evidence="3">CCMP291</strain>
    </source>
</reference>
<dbReference type="AlphaFoldDB" id="A0A0M0JTJ4"/>